<sequence length="114" mass="13473">MTIIECNELQLSTIIINVSEHLIEAELHENRWANLLWQMCLFAFVYLEFKAYGASTKGLQPLKSYARQLILPFSILEKYMHILKRRLNKYSDSSARYRQCQILSSIKKKNIITF</sequence>
<organism evidence="1 2">
    <name type="scientific">Lupinus luteus</name>
    <name type="common">European yellow lupine</name>
    <dbReference type="NCBI Taxonomy" id="3873"/>
    <lineage>
        <taxon>Eukaryota</taxon>
        <taxon>Viridiplantae</taxon>
        <taxon>Streptophyta</taxon>
        <taxon>Embryophyta</taxon>
        <taxon>Tracheophyta</taxon>
        <taxon>Spermatophyta</taxon>
        <taxon>Magnoliopsida</taxon>
        <taxon>eudicotyledons</taxon>
        <taxon>Gunneridae</taxon>
        <taxon>Pentapetalae</taxon>
        <taxon>rosids</taxon>
        <taxon>fabids</taxon>
        <taxon>Fabales</taxon>
        <taxon>Fabaceae</taxon>
        <taxon>Papilionoideae</taxon>
        <taxon>50 kb inversion clade</taxon>
        <taxon>genistoids sensu lato</taxon>
        <taxon>core genistoids</taxon>
        <taxon>Genisteae</taxon>
        <taxon>Lupinus</taxon>
    </lineage>
</organism>
<dbReference type="Proteomes" id="UP001497480">
    <property type="component" value="Unassembled WGS sequence"/>
</dbReference>
<name>A0AAV1WBE8_LUPLU</name>
<dbReference type="EMBL" id="CAXHTB010000005">
    <property type="protein sequence ID" value="CAL0306468.1"/>
    <property type="molecule type" value="Genomic_DNA"/>
</dbReference>
<dbReference type="AlphaFoldDB" id="A0AAV1WBE8"/>
<gene>
    <name evidence="1" type="ORF">LLUT_LOCUS7528</name>
</gene>
<reference evidence="1 2" key="1">
    <citation type="submission" date="2024-03" db="EMBL/GenBank/DDBJ databases">
        <authorList>
            <person name="Martinez-Hernandez J."/>
        </authorList>
    </citation>
    <scope>NUCLEOTIDE SEQUENCE [LARGE SCALE GENOMIC DNA]</scope>
</reference>
<evidence type="ECO:0000313" key="1">
    <source>
        <dbReference type="EMBL" id="CAL0306468.1"/>
    </source>
</evidence>
<accession>A0AAV1WBE8</accession>
<protein>
    <submittedName>
        <fullName evidence="1">Uncharacterized protein</fullName>
    </submittedName>
</protein>
<evidence type="ECO:0000313" key="2">
    <source>
        <dbReference type="Proteomes" id="UP001497480"/>
    </source>
</evidence>
<keyword evidence="2" id="KW-1185">Reference proteome</keyword>
<proteinExistence type="predicted"/>
<comment type="caution">
    <text evidence="1">The sequence shown here is derived from an EMBL/GenBank/DDBJ whole genome shotgun (WGS) entry which is preliminary data.</text>
</comment>